<evidence type="ECO:0000313" key="3">
    <source>
        <dbReference type="Proteomes" id="UP000242877"/>
    </source>
</evidence>
<keyword evidence="3" id="KW-1185">Reference proteome</keyword>
<protein>
    <recommendedName>
        <fullName evidence="4">Nuclear pore assembly and biogenesis protein, APQ12</fullName>
    </recommendedName>
</protein>
<evidence type="ECO:0008006" key="4">
    <source>
        <dbReference type="Google" id="ProtNLM"/>
    </source>
</evidence>
<feature type="transmembrane region" description="Helical" evidence="1">
    <location>
        <begin position="84"/>
        <end position="108"/>
    </location>
</feature>
<proteinExistence type="predicted"/>
<reference evidence="2 3" key="1">
    <citation type="journal article" date="2016" name="Genome Biol. Evol.">
        <title>Divergent and convergent evolution of fungal pathogenicity.</title>
        <authorList>
            <person name="Shang Y."/>
            <person name="Xiao G."/>
            <person name="Zheng P."/>
            <person name="Cen K."/>
            <person name="Zhan S."/>
            <person name="Wang C."/>
        </authorList>
    </citation>
    <scope>NUCLEOTIDE SEQUENCE [LARGE SCALE GENOMIC DNA]</scope>
    <source>
        <strain evidence="2 3">ARSEF 7405</strain>
    </source>
</reference>
<keyword evidence="1" id="KW-0472">Membrane</keyword>
<organism evidence="2 3">
    <name type="scientific">Ascosphaera apis ARSEF 7405</name>
    <dbReference type="NCBI Taxonomy" id="392613"/>
    <lineage>
        <taxon>Eukaryota</taxon>
        <taxon>Fungi</taxon>
        <taxon>Dikarya</taxon>
        <taxon>Ascomycota</taxon>
        <taxon>Pezizomycotina</taxon>
        <taxon>Eurotiomycetes</taxon>
        <taxon>Eurotiomycetidae</taxon>
        <taxon>Onygenales</taxon>
        <taxon>Ascosphaeraceae</taxon>
        <taxon>Ascosphaera</taxon>
    </lineage>
</organism>
<dbReference type="AlphaFoldDB" id="A0A167VEF7"/>
<dbReference type="Pfam" id="PF12716">
    <property type="entry name" value="Apq12"/>
    <property type="match status" value="1"/>
</dbReference>
<keyword evidence="1" id="KW-0812">Transmembrane</keyword>
<accession>A0A167VEF7</accession>
<evidence type="ECO:0000256" key="1">
    <source>
        <dbReference type="SAM" id="Phobius"/>
    </source>
</evidence>
<gene>
    <name evidence="2" type="ORF">AAP_05641</name>
</gene>
<comment type="caution">
    <text evidence="2">The sequence shown here is derived from an EMBL/GenBank/DDBJ whole genome shotgun (WGS) entry which is preliminary data.</text>
</comment>
<evidence type="ECO:0000313" key="2">
    <source>
        <dbReference type="EMBL" id="KZZ87408.1"/>
    </source>
</evidence>
<keyword evidence="1" id="KW-1133">Transmembrane helix</keyword>
<dbReference type="VEuPathDB" id="FungiDB:AAP_05641"/>
<name>A0A167VEF7_9EURO</name>
<sequence>MDSFFQEDIQAHLYTILKYINYLPAYIPFPLSKQYNTFISTIDDYTHLYIQPLLNQPPTLGNILALAICLWLSLRLLDYLRRVIVFWVLLFVKIVFWGAVGVFGWYVYTSGVEEGVMRMVELVAWVQGLVAGVVDGEVQRYANERQRGGRGF</sequence>
<dbReference type="InterPro" id="IPR024316">
    <property type="entry name" value="APQ12"/>
</dbReference>
<dbReference type="Proteomes" id="UP000242877">
    <property type="component" value="Unassembled WGS sequence"/>
</dbReference>
<dbReference type="EMBL" id="AZGZ01000034">
    <property type="protein sequence ID" value="KZZ87408.1"/>
    <property type="molecule type" value="Genomic_DNA"/>
</dbReference>
<dbReference type="OrthoDB" id="3559694at2759"/>
<feature type="transmembrane region" description="Helical" evidence="1">
    <location>
        <begin position="59"/>
        <end position="77"/>
    </location>
</feature>